<dbReference type="Pfam" id="PF08543">
    <property type="entry name" value="Phos_pyr_kin"/>
    <property type="match status" value="1"/>
</dbReference>
<dbReference type="GO" id="GO:0009228">
    <property type="term" value="P:thiamine biosynthetic process"/>
    <property type="evidence" value="ECO:0007669"/>
    <property type="project" value="UniProtKB-KW"/>
</dbReference>
<evidence type="ECO:0000313" key="17">
    <source>
        <dbReference type="EMBL" id="VDG26655.1"/>
    </source>
</evidence>
<dbReference type="Proteomes" id="UP000289996">
    <property type="component" value="Unassembled WGS sequence"/>
</dbReference>
<dbReference type="GO" id="GO:0005829">
    <property type="term" value="C:cytosol"/>
    <property type="evidence" value="ECO:0007669"/>
    <property type="project" value="TreeGrafter"/>
</dbReference>
<comment type="similarity">
    <text evidence="4">Belongs to the ThiD family.</text>
</comment>
<dbReference type="AlphaFoldDB" id="A0A660DXQ0"/>
<evidence type="ECO:0000256" key="1">
    <source>
        <dbReference type="ARBA" id="ARBA00000151"/>
    </source>
</evidence>
<evidence type="ECO:0000256" key="2">
    <source>
        <dbReference type="ARBA" id="ARBA00000565"/>
    </source>
</evidence>
<reference evidence="17 18" key="1">
    <citation type="submission" date="2018-11" db="EMBL/GenBank/DDBJ databases">
        <authorList>
            <person name="Wuyts S."/>
        </authorList>
    </citation>
    <scope>NUCLEOTIDE SEQUENCE [LARGE SCALE GENOMIC DNA]</scope>
    <source>
        <strain evidence="17">Lactobacillus mudanjiangensis AMBF249</strain>
    </source>
</reference>
<evidence type="ECO:0000256" key="14">
    <source>
        <dbReference type="ARBA" id="ARBA00042102"/>
    </source>
</evidence>
<protein>
    <recommendedName>
        <fullName evidence="7">Hydroxymethylpyrimidine/phosphomethylpyrimidine kinase</fullName>
        <ecNumber evidence="5">2.7.1.49</ecNumber>
        <ecNumber evidence="6">2.7.4.7</ecNumber>
    </recommendedName>
    <alternativeName>
        <fullName evidence="14">Hydroxymethylpyrimidine kinase</fullName>
    </alternativeName>
    <alternativeName>
        <fullName evidence="15">Hydroxymethylpyrimidine phosphate kinase</fullName>
    </alternativeName>
</protein>
<evidence type="ECO:0000256" key="12">
    <source>
        <dbReference type="ARBA" id="ARBA00022977"/>
    </source>
</evidence>
<dbReference type="GO" id="GO:0005524">
    <property type="term" value="F:ATP binding"/>
    <property type="evidence" value="ECO:0007669"/>
    <property type="project" value="UniProtKB-KW"/>
</dbReference>
<dbReference type="NCBIfam" id="TIGR00097">
    <property type="entry name" value="HMP-P_kinase"/>
    <property type="match status" value="1"/>
</dbReference>
<gene>
    <name evidence="17" type="ORF">MUDAN_MDHGFNIF_00091</name>
</gene>
<evidence type="ECO:0000256" key="11">
    <source>
        <dbReference type="ARBA" id="ARBA00022840"/>
    </source>
</evidence>
<evidence type="ECO:0000313" key="18">
    <source>
        <dbReference type="Proteomes" id="UP000289996"/>
    </source>
</evidence>
<evidence type="ECO:0000256" key="9">
    <source>
        <dbReference type="ARBA" id="ARBA00022741"/>
    </source>
</evidence>
<dbReference type="GO" id="GO:0008902">
    <property type="term" value="F:hydroxymethylpyrimidine kinase activity"/>
    <property type="evidence" value="ECO:0007669"/>
    <property type="project" value="UniProtKB-EC"/>
</dbReference>
<keyword evidence="8" id="KW-0808">Transferase</keyword>
<evidence type="ECO:0000256" key="6">
    <source>
        <dbReference type="ARBA" id="ARBA00012963"/>
    </source>
</evidence>
<evidence type="ECO:0000256" key="7">
    <source>
        <dbReference type="ARBA" id="ARBA00019161"/>
    </source>
</evidence>
<keyword evidence="18" id="KW-1185">Reference proteome</keyword>
<evidence type="ECO:0000256" key="13">
    <source>
        <dbReference type="ARBA" id="ARBA00037917"/>
    </source>
</evidence>
<dbReference type="FunFam" id="3.40.1190.20:FF:000003">
    <property type="entry name" value="Phosphomethylpyrimidine kinase ThiD"/>
    <property type="match status" value="1"/>
</dbReference>
<dbReference type="InterPro" id="IPR029056">
    <property type="entry name" value="Ribokinase-like"/>
</dbReference>
<evidence type="ECO:0000259" key="16">
    <source>
        <dbReference type="Pfam" id="PF08543"/>
    </source>
</evidence>
<keyword evidence="12" id="KW-0784">Thiamine biosynthesis</keyword>
<comment type="pathway">
    <text evidence="3">Cofactor biosynthesis; thiamine diphosphate biosynthesis; 4-amino-2-methyl-5-diphosphomethylpyrimidine from 5-amino-1-(5-phospho-D-ribosyl)imidazole: step 3/3.</text>
</comment>
<evidence type="ECO:0000256" key="5">
    <source>
        <dbReference type="ARBA" id="ARBA00012135"/>
    </source>
</evidence>
<comment type="catalytic activity">
    <reaction evidence="2">
        <text>4-amino-2-methyl-5-(phosphooxymethyl)pyrimidine + ATP = 4-amino-2-methyl-5-(diphosphooxymethyl)pyrimidine + ADP</text>
        <dbReference type="Rhea" id="RHEA:19893"/>
        <dbReference type="ChEBI" id="CHEBI:30616"/>
        <dbReference type="ChEBI" id="CHEBI:57841"/>
        <dbReference type="ChEBI" id="CHEBI:58354"/>
        <dbReference type="ChEBI" id="CHEBI:456216"/>
        <dbReference type="EC" id="2.7.4.7"/>
    </reaction>
</comment>
<dbReference type="EC" id="2.7.1.49" evidence="5"/>
<dbReference type="InterPro" id="IPR013749">
    <property type="entry name" value="PM/HMP-P_kinase-1"/>
</dbReference>
<proteinExistence type="inferred from homology"/>
<dbReference type="EC" id="2.7.4.7" evidence="6"/>
<dbReference type="PANTHER" id="PTHR20858">
    <property type="entry name" value="PHOSPHOMETHYLPYRIMIDINE KINASE"/>
    <property type="match status" value="1"/>
</dbReference>
<dbReference type="PANTHER" id="PTHR20858:SF17">
    <property type="entry name" value="HYDROXYMETHYLPYRIMIDINE_PHOSPHOMETHYLPYRIMIDINE KINASE THI20-RELATED"/>
    <property type="match status" value="1"/>
</dbReference>
<evidence type="ECO:0000256" key="10">
    <source>
        <dbReference type="ARBA" id="ARBA00022777"/>
    </source>
</evidence>
<dbReference type="SUPFAM" id="SSF53613">
    <property type="entry name" value="Ribokinase-like"/>
    <property type="match status" value="1"/>
</dbReference>
<dbReference type="EMBL" id="UYIG01000001">
    <property type="protein sequence ID" value="VDG26655.1"/>
    <property type="molecule type" value="Genomic_DNA"/>
</dbReference>
<keyword evidence="11" id="KW-0067">ATP-binding</keyword>
<evidence type="ECO:0000256" key="4">
    <source>
        <dbReference type="ARBA" id="ARBA00009879"/>
    </source>
</evidence>
<dbReference type="Gene3D" id="3.40.1190.20">
    <property type="match status" value="1"/>
</dbReference>
<dbReference type="CDD" id="cd01169">
    <property type="entry name" value="HMPP_kinase"/>
    <property type="match status" value="1"/>
</dbReference>
<keyword evidence="9" id="KW-0547">Nucleotide-binding</keyword>
<dbReference type="RefSeq" id="WP_130851128.1">
    <property type="nucleotide sequence ID" value="NZ_UYIG01000001.1"/>
</dbReference>
<dbReference type="GO" id="GO:0008972">
    <property type="term" value="F:phosphomethylpyrimidine kinase activity"/>
    <property type="evidence" value="ECO:0007669"/>
    <property type="project" value="UniProtKB-EC"/>
</dbReference>
<name>A0A660DXQ0_9LACO</name>
<organism evidence="17 18">
    <name type="scientific">Lactiplantibacillus mudanjiangensis</name>
    <dbReference type="NCBI Taxonomy" id="1296538"/>
    <lineage>
        <taxon>Bacteria</taxon>
        <taxon>Bacillati</taxon>
        <taxon>Bacillota</taxon>
        <taxon>Bacilli</taxon>
        <taxon>Lactobacillales</taxon>
        <taxon>Lactobacillaceae</taxon>
        <taxon>Lactiplantibacillus</taxon>
    </lineage>
</organism>
<feature type="domain" description="Pyridoxamine kinase/Phosphomethylpyrimidine kinase" evidence="16">
    <location>
        <begin position="15"/>
        <end position="261"/>
    </location>
</feature>
<comment type="catalytic activity">
    <reaction evidence="1">
        <text>4-amino-5-hydroxymethyl-2-methylpyrimidine + ATP = 4-amino-2-methyl-5-(phosphooxymethyl)pyrimidine + ADP + H(+)</text>
        <dbReference type="Rhea" id="RHEA:23096"/>
        <dbReference type="ChEBI" id="CHEBI:15378"/>
        <dbReference type="ChEBI" id="CHEBI:16892"/>
        <dbReference type="ChEBI" id="CHEBI:30616"/>
        <dbReference type="ChEBI" id="CHEBI:58354"/>
        <dbReference type="ChEBI" id="CHEBI:456216"/>
        <dbReference type="EC" id="2.7.1.49"/>
    </reaction>
</comment>
<dbReference type="InterPro" id="IPR004399">
    <property type="entry name" value="HMP/HMP-P_kinase_dom"/>
</dbReference>
<evidence type="ECO:0000256" key="8">
    <source>
        <dbReference type="ARBA" id="ARBA00022679"/>
    </source>
</evidence>
<keyword evidence="10 17" id="KW-0418">Kinase</keyword>
<comment type="pathway">
    <text evidence="13">Cofactor biosynthesis; thiamine diphosphate biosynthesis; 4-amino-2-methyl-5-diphosphomethylpyrimidine from 5-amino-1-(5-phospho-D-ribosyl)imidazole: step 2/3.</text>
</comment>
<dbReference type="OrthoDB" id="9810880at2"/>
<evidence type="ECO:0000256" key="15">
    <source>
        <dbReference type="ARBA" id="ARBA00043176"/>
    </source>
</evidence>
<sequence length="275" mass="28622">MANEFPQVVTIAGTDSGGGAGVMADLKTLQARHVFGQAVIVAVTAQNTLGVQDFMALPTKLIDEQFASLAADLKPRACKTGMLADAEHVHAVVENLKKVDFGPLIVDPVMIAKGGAALLAADAIQTVREELVPLATLVTPNLPEAVALTDRPIESTADMIEAAKLIQQLGAKNVMIKGGHGDNPELASDFVLLADGSHFWLSAPRIATKRTHGTGDTLSACIAAELAKGADLSIAIETGKAFVAAAIKATIQVGHGHGPLNHWVTPSTEVSRDDH</sequence>
<accession>A0A660DXQ0</accession>
<evidence type="ECO:0000256" key="3">
    <source>
        <dbReference type="ARBA" id="ARBA00004769"/>
    </source>
</evidence>